<comment type="function">
    <text evidence="6">Axonemal protein which is implicated in axonemal and/or peri-axonemal structure assembly and regulates flagellum assembly and beating and therefore sperm motility.</text>
</comment>
<protein>
    <recommendedName>
        <fullName evidence="5">Tetratricopeptide repeat protein 29</fullName>
    </recommendedName>
</protein>
<keyword evidence="2" id="KW-0963">Cytoplasm</keyword>
<dbReference type="PANTHER" id="PTHR46630">
    <property type="entry name" value="TETRATRICOPEPTIDE REPEAT PROTEIN 29"/>
    <property type="match status" value="1"/>
</dbReference>
<dbReference type="GO" id="GO:0003341">
    <property type="term" value="P:cilium movement"/>
    <property type="evidence" value="ECO:0007669"/>
    <property type="project" value="TreeGrafter"/>
</dbReference>
<keyword evidence="3" id="KW-0677">Repeat</keyword>
<dbReference type="GO" id="GO:0005737">
    <property type="term" value="C:cytoplasm"/>
    <property type="evidence" value="ECO:0007669"/>
    <property type="project" value="UniProtKB-SubCell"/>
</dbReference>
<dbReference type="EMBL" id="GEDC01008032">
    <property type="protein sequence ID" value="JAS29266.1"/>
    <property type="molecule type" value="Transcribed_RNA"/>
</dbReference>
<dbReference type="GO" id="GO:0005929">
    <property type="term" value="C:cilium"/>
    <property type="evidence" value="ECO:0007669"/>
    <property type="project" value="TreeGrafter"/>
</dbReference>
<evidence type="ECO:0000256" key="4">
    <source>
        <dbReference type="ARBA" id="ARBA00022803"/>
    </source>
</evidence>
<evidence type="ECO:0000256" key="2">
    <source>
        <dbReference type="ARBA" id="ARBA00022490"/>
    </source>
</evidence>
<name>A0A1B6DUB3_9HEMI</name>
<sequence>MKGSYKRINPPDMVISDLGELSDPKSKVLHGITDYQTVSKEMNYIEIPHKLVTYPKNELSLFNDEIIAPMRQQIRDGKPLLSNKEMRRVRLPLYESALQDLKEDGFEAAEKYIRHLLVLVEDQENVGDLKSSPNTLKKLINGFKKGDISKDARVLITTALSILKDDTNKNWFWLIEDILKTAVDVAIENNFNDELHAIALYIQGEFLLEKLGKVNEAEVQLLESKAISNDRMWTLSEIIDEEKDMLFYETCFLLHKVYLIQAKKIQNTDINKCIELCKKAKNLAFTTNNDLAKECTMLELIEVYIKAKKNEEAYCYIDKCLVYCKENNNTQGLCKTLLLQSTLLVNEEKLEDSIQILKSVVDEAVQSNFKYLQAAAYRGLVETYLKMEDMFEARRNAVLAYEILNEINAPKELEEMRCYFGITLALETLEPYETMLYKSDNIDNLDFIALMEWKMERKQFFPHVNMLQPEAKNIAELQKKYNLVKSQELEKKKEEKSLILSGYDRMTVFSNREMSFNIDRK</sequence>
<keyword evidence="4" id="KW-0802">TPR repeat</keyword>
<accession>A0A1B6DUB3</accession>
<evidence type="ECO:0000256" key="5">
    <source>
        <dbReference type="ARBA" id="ARBA00040665"/>
    </source>
</evidence>
<gene>
    <name evidence="7" type="ORF">g.4351</name>
</gene>
<comment type="subcellular location">
    <subcellularLocation>
        <location evidence="1">Cytoplasm</location>
    </subcellularLocation>
</comment>
<evidence type="ECO:0000256" key="6">
    <source>
        <dbReference type="ARBA" id="ARBA00044739"/>
    </source>
</evidence>
<organism evidence="7">
    <name type="scientific">Clastoptera arizonana</name>
    <name type="common">Arizona spittle bug</name>
    <dbReference type="NCBI Taxonomy" id="38151"/>
    <lineage>
        <taxon>Eukaryota</taxon>
        <taxon>Metazoa</taxon>
        <taxon>Ecdysozoa</taxon>
        <taxon>Arthropoda</taxon>
        <taxon>Hexapoda</taxon>
        <taxon>Insecta</taxon>
        <taxon>Pterygota</taxon>
        <taxon>Neoptera</taxon>
        <taxon>Paraneoptera</taxon>
        <taxon>Hemiptera</taxon>
        <taxon>Auchenorrhyncha</taxon>
        <taxon>Cercopoidea</taxon>
        <taxon>Clastopteridae</taxon>
        <taxon>Clastoptera</taxon>
    </lineage>
</organism>
<dbReference type="AlphaFoldDB" id="A0A1B6DUB3"/>
<reference evidence="7" key="1">
    <citation type="submission" date="2015-12" db="EMBL/GenBank/DDBJ databases">
        <title>De novo transcriptome assembly of four potential Pierce s Disease insect vectors from Arizona vineyards.</title>
        <authorList>
            <person name="Tassone E.E."/>
        </authorList>
    </citation>
    <scope>NUCLEOTIDE SEQUENCE</scope>
</reference>
<dbReference type="InterPro" id="IPR051476">
    <property type="entry name" value="Bac_ResReg_Asp_Phosphatase"/>
</dbReference>
<dbReference type="Gene3D" id="1.25.40.10">
    <property type="entry name" value="Tetratricopeptide repeat domain"/>
    <property type="match status" value="1"/>
</dbReference>
<dbReference type="InterPro" id="IPR011990">
    <property type="entry name" value="TPR-like_helical_dom_sf"/>
</dbReference>
<evidence type="ECO:0000313" key="7">
    <source>
        <dbReference type="EMBL" id="JAS29266.1"/>
    </source>
</evidence>
<proteinExistence type="predicted"/>
<evidence type="ECO:0000256" key="3">
    <source>
        <dbReference type="ARBA" id="ARBA00022737"/>
    </source>
</evidence>
<dbReference type="PANTHER" id="PTHR46630:SF1">
    <property type="entry name" value="TETRATRICOPEPTIDE REPEAT PROTEIN 29"/>
    <property type="match status" value="1"/>
</dbReference>
<dbReference type="SUPFAM" id="SSF48452">
    <property type="entry name" value="TPR-like"/>
    <property type="match status" value="1"/>
</dbReference>
<evidence type="ECO:0000256" key="1">
    <source>
        <dbReference type="ARBA" id="ARBA00004496"/>
    </source>
</evidence>